<accession>A0ABV4CTI4</accession>
<protein>
    <recommendedName>
        <fullName evidence="4">Major fimbrial subunit protein N-terminal domain-containing protein</fullName>
    </recommendedName>
</protein>
<comment type="caution">
    <text evidence="2">The sequence shown here is derived from an EMBL/GenBank/DDBJ whole genome shotgun (WGS) entry which is preliminary data.</text>
</comment>
<evidence type="ECO:0000313" key="3">
    <source>
        <dbReference type="Proteomes" id="UP001565200"/>
    </source>
</evidence>
<organism evidence="2 3">
    <name type="scientific">Heminiphilus faecis</name>
    <dbReference type="NCBI Taxonomy" id="2601703"/>
    <lineage>
        <taxon>Bacteria</taxon>
        <taxon>Pseudomonadati</taxon>
        <taxon>Bacteroidota</taxon>
        <taxon>Bacteroidia</taxon>
        <taxon>Bacteroidales</taxon>
        <taxon>Muribaculaceae</taxon>
        <taxon>Heminiphilus</taxon>
    </lineage>
</organism>
<evidence type="ECO:0000256" key="1">
    <source>
        <dbReference type="SAM" id="SignalP"/>
    </source>
</evidence>
<sequence>MTRFAKYIYILTAPIAAAAILTACTSSDDAPDKGGSSLSEISLSVVFSDSEGSRAGENKWEVIDRPHDADAFETRIAPATIKVVVYESDGHGGYTHFETLSGPRIRALTYIDSNTYRLVAAFNKNIALPSEGTEIKVMVYANDDVEPGGPMALPAELKAIPMWGVTTARLMPGMTYQNIGDINMLRAYAKITLDLDPALQDSYTITAATVEGVNYAGHTRPKHYEGVEHTTDLIYAPATSPLYCFNPVSPAVSGSGVNFKKSQGEAPYYYAYAPETANSGTEPITLTIDITETGSGTSHTFTATADNDGSPLADLVRNHIYDYTITSININADDGLRFKATIRDMEKGGEYNYEY</sequence>
<dbReference type="EMBL" id="JBCLPP010000007">
    <property type="protein sequence ID" value="MEY8244709.1"/>
    <property type="molecule type" value="Genomic_DNA"/>
</dbReference>
<name>A0ABV4CTI4_9BACT</name>
<keyword evidence="1" id="KW-0732">Signal</keyword>
<dbReference type="PROSITE" id="PS51257">
    <property type="entry name" value="PROKAR_LIPOPROTEIN"/>
    <property type="match status" value="1"/>
</dbReference>
<evidence type="ECO:0000313" key="2">
    <source>
        <dbReference type="EMBL" id="MEY8244709.1"/>
    </source>
</evidence>
<proteinExistence type="predicted"/>
<gene>
    <name evidence="2" type="ORF">AAK873_03620</name>
</gene>
<dbReference type="Proteomes" id="UP001565200">
    <property type="component" value="Unassembled WGS sequence"/>
</dbReference>
<reference evidence="2 3" key="1">
    <citation type="submission" date="2024-03" db="EMBL/GenBank/DDBJ databases">
        <title>Mouse gut bacterial collection (mGBC) of GemPharmatech.</title>
        <authorList>
            <person name="He Y."/>
            <person name="Dong L."/>
            <person name="Wu D."/>
            <person name="Gao X."/>
            <person name="Lin Z."/>
        </authorList>
    </citation>
    <scope>NUCLEOTIDE SEQUENCE [LARGE SCALE GENOMIC DNA]</scope>
    <source>
        <strain evidence="2 3">54-13</strain>
    </source>
</reference>
<feature type="signal peptide" evidence="1">
    <location>
        <begin position="1"/>
        <end position="18"/>
    </location>
</feature>
<evidence type="ECO:0008006" key="4">
    <source>
        <dbReference type="Google" id="ProtNLM"/>
    </source>
</evidence>
<dbReference type="RefSeq" id="WP_369863219.1">
    <property type="nucleotide sequence ID" value="NZ_JBCLPP010000007.1"/>
</dbReference>
<keyword evidence="3" id="KW-1185">Reference proteome</keyword>
<feature type="chain" id="PRO_5046122327" description="Major fimbrial subunit protein N-terminal domain-containing protein" evidence="1">
    <location>
        <begin position="19"/>
        <end position="355"/>
    </location>
</feature>